<keyword evidence="2" id="KW-1185">Reference proteome</keyword>
<dbReference type="HOGENOM" id="CLU_3303576_0_0_6"/>
<gene>
    <name evidence="1" type="ORF">HMPREF9064_1241</name>
</gene>
<sequence>MGTALYSEKKASLLACFFIFIKPIQQHQIKKCGENSPHF</sequence>
<dbReference type="EMBL" id="AEPS01000008">
    <property type="protein sequence ID" value="EFU67286.1"/>
    <property type="molecule type" value="Genomic_DNA"/>
</dbReference>
<comment type="caution">
    <text evidence="1">The sequence shown here is derived from an EMBL/GenBank/DDBJ whole genome shotgun (WGS) entry which is preliminary data.</text>
</comment>
<accession>E6KYK9</accession>
<evidence type="ECO:0000313" key="2">
    <source>
        <dbReference type="Proteomes" id="UP000032871"/>
    </source>
</evidence>
<dbReference type="AlphaFoldDB" id="E6KYK9"/>
<organism evidence="1 2">
    <name type="scientific">Aggregatibacter segnis ATCC 33393</name>
    <dbReference type="NCBI Taxonomy" id="888057"/>
    <lineage>
        <taxon>Bacteria</taxon>
        <taxon>Pseudomonadati</taxon>
        <taxon>Pseudomonadota</taxon>
        <taxon>Gammaproteobacteria</taxon>
        <taxon>Pasteurellales</taxon>
        <taxon>Pasteurellaceae</taxon>
        <taxon>Aggregatibacter</taxon>
    </lineage>
</organism>
<evidence type="ECO:0000313" key="1">
    <source>
        <dbReference type="EMBL" id="EFU67286.1"/>
    </source>
</evidence>
<dbReference type="Proteomes" id="UP000032871">
    <property type="component" value="Unassembled WGS sequence"/>
</dbReference>
<proteinExistence type="predicted"/>
<protein>
    <submittedName>
        <fullName evidence="1">Uncharacterized protein</fullName>
    </submittedName>
</protein>
<reference evidence="1 2" key="1">
    <citation type="submission" date="2010-12" db="EMBL/GenBank/DDBJ databases">
        <authorList>
            <person name="Muzny D."/>
            <person name="Qin X."/>
            <person name="Deng J."/>
            <person name="Jiang H."/>
            <person name="Liu Y."/>
            <person name="Qu J."/>
            <person name="Song X.-Z."/>
            <person name="Zhang L."/>
            <person name="Thornton R."/>
            <person name="Coyle M."/>
            <person name="Francisco L."/>
            <person name="Jackson L."/>
            <person name="Javaid M."/>
            <person name="Korchina V."/>
            <person name="Kovar C."/>
            <person name="Mata R."/>
            <person name="Mathew T."/>
            <person name="Ngo R."/>
            <person name="Nguyen L."/>
            <person name="Nguyen N."/>
            <person name="Okwuonu G."/>
            <person name="Ongeri F."/>
            <person name="Pham C."/>
            <person name="Simmons D."/>
            <person name="Wilczek-Boney K."/>
            <person name="Hale W."/>
            <person name="Jakkamsetti A."/>
            <person name="Pham P."/>
            <person name="Ruth R."/>
            <person name="San Lucas F."/>
            <person name="Warren J."/>
            <person name="Zhang J."/>
            <person name="Zhao Z."/>
            <person name="Zhou C."/>
            <person name="Zhu D."/>
            <person name="Lee S."/>
            <person name="Bess C."/>
            <person name="Blankenburg K."/>
            <person name="Forbes L."/>
            <person name="Fu Q."/>
            <person name="Gubbala S."/>
            <person name="Hirani K."/>
            <person name="Jayaseelan J.C."/>
            <person name="Lara F."/>
            <person name="Munidasa M."/>
            <person name="Palculict T."/>
            <person name="Patil S."/>
            <person name="Pu L.-L."/>
            <person name="Saada N."/>
            <person name="Tang L."/>
            <person name="Weissenberger G."/>
            <person name="Zhu Y."/>
            <person name="Hemphill L."/>
            <person name="Shang Y."/>
            <person name="Youmans B."/>
            <person name="Ayvaz T."/>
            <person name="Ross M."/>
            <person name="Santibanez J."/>
            <person name="Aqrawi P."/>
            <person name="Gross S."/>
            <person name="Joshi V."/>
            <person name="Fowler G."/>
            <person name="Nazareth L."/>
            <person name="Reid J."/>
            <person name="Worley K."/>
            <person name="Petrosino J."/>
            <person name="Highlander S."/>
            <person name="Gibbs R."/>
        </authorList>
    </citation>
    <scope>NUCLEOTIDE SEQUENCE [LARGE SCALE GENOMIC DNA]</scope>
    <source>
        <strain evidence="1 2">ATCC 33393</strain>
    </source>
</reference>
<name>E6KYK9_9PAST</name>